<dbReference type="OrthoDB" id="840298at2"/>
<feature type="region of interest" description="Disordered" evidence="1">
    <location>
        <begin position="45"/>
        <end position="75"/>
    </location>
</feature>
<evidence type="ECO:0000313" key="3">
    <source>
        <dbReference type="Proteomes" id="UP000280066"/>
    </source>
</evidence>
<keyword evidence="3" id="KW-1185">Reference proteome</keyword>
<evidence type="ECO:0000313" key="2">
    <source>
        <dbReference type="EMBL" id="RSK30177.1"/>
    </source>
</evidence>
<dbReference type="Pfam" id="PF16118">
    <property type="entry name" value="DUF4834"/>
    <property type="match status" value="1"/>
</dbReference>
<organism evidence="2 3">
    <name type="scientific">Hymenobacter metallilatus</name>
    <dbReference type="NCBI Taxonomy" id="2493666"/>
    <lineage>
        <taxon>Bacteria</taxon>
        <taxon>Pseudomonadati</taxon>
        <taxon>Bacteroidota</taxon>
        <taxon>Cytophagia</taxon>
        <taxon>Cytophagales</taxon>
        <taxon>Hymenobacteraceae</taxon>
        <taxon>Hymenobacter</taxon>
    </lineage>
</organism>
<dbReference type="AlphaFoldDB" id="A0A428JDJ9"/>
<dbReference type="EMBL" id="RWIS01000010">
    <property type="protein sequence ID" value="RSK30177.1"/>
    <property type="molecule type" value="Genomic_DNA"/>
</dbReference>
<proteinExistence type="predicted"/>
<dbReference type="RefSeq" id="WP_125432095.1">
    <property type="nucleotide sequence ID" value="NZ_RWIS01000010.1"/>
</dbReference>
<accession>A0A428JDJ9</accession>
<dbReference type="Proteomes" id="UP000280066">
    <property type="component" value="Unassembled WGS sequence"/>
</dbReference>
<protein>
    <submittedName>
        <fullName evidence="2">DUF4834 family protein</fullName>
    </submittedName>
</protein>
<sequence>MKFLLVLLVLWLFGRYVVPLLMRIILRHLLKKQAQRFGQPFGGSPFAGQPHARNGQPPTGEVQVEYVPPRSTPRKPTEFKGGEYVEFEEVK</sequence>
<name>A0A428JDJ9_9BACT</name>
<comment type="caution">
    <text evidence="2">The sequence shown here is derived from an EMBL/GenBank/DDBJ whole genome shotgun (WGS) entry which is preliminary data.</text>
</comment>
<dbReference type="InterPro" id="IPR032272">
    <property type="entry name" value="DUF4834"/>
</dbReference>
<evidence type="ECO:0000256" key="1">
    <source>
        <dbReference type="SAM" id="MobiDB-lite"/>
    </source>
</evidence>
<reference evidence="2 3" key="1">
    <citation type="submission" date="2018-12" db="EMBL/GenBank/DDBJ databases">
        <authorList>
            <person name="Feng G."/>
            <person name="Zhu H."/>
        </authorList>
    </citation>
    <scope>NUCLEOTIDE SEQUENCE [LARGE SCALE GENOMIC DNA]</scope>
    <source>
        <strain evidence="2 3">9PBR-2</strain>
    </source>
</reference>
<gene>
    <name evidence="2" type="ORF">EI290_15090</name>
</gene>